<organism evidence="2">
    <name type="scientific">Gracilinema caldarium</name>
    <dbReference type="NCBI Taxonomy" id="215591"/>
    <lineage>
        <taxon>Bacteria</taxon>
        <taxon>Pseudomonadati</taxon>
        <taxon>Spirochaetota</taxon>
        <taxon>Spirochaetia</taxon>
        <taxon>Spirochaetales</taxon>
        <taxon>Breznakiellaceae</taxon>
        <taxon>Gracilinema</taxon>
    </lineage>
</organism>
<dbReference type="Gene3D" id="2.30.30.40">
    <property type="entry name" value="SH3 Domains"/>
    <property type="match status" value="1"/>
</dbReference>
<dbReference type="Pfam" id="PF08239">
    <property type="entry name" value="SH3_3"/>
    <property type="match status" value="1"/>
</dbReference>
<feature type="domain" description="SH3b" evidence="1">
    <location>
        <begin position="326"/>
        <end position="399"/>
    </location>
</feature>
<dbReference type="EMBL" id="DSVL01000089">
    <property type="protein sequence ID" value="HFH28472.1"/>
    <property type="molecule type" value="Genomic_DNA"/>
</dbReference>
<comment type="caution">
    <text evidence="2">The sequence shown here is derived from an EMBL/GenBank/DDBJ whole genome shotgun (WGS) entry which is preliminary data.</text>
</comment>
<name>A0A7C3E0V1_9SPIR</name>
<accession>A0A7C3E0V1</accession>
<evidence type="ECO:0000259" key="1">
    <source>
        <dbReference type="PROSITE" id="PS51781"/>
    </source>
</evidence>
<gene>
    <name evidence="2" type="ORF">ENS59_03035</name>
</gene>
<protein>
    <submittedName>
        <fullName evidence="2">SH3 domain-containing protein</fullName>
    </submittedName>
</protein>
<dbReference type="InterPro" id="IPR003646">
    <property type="entry name" value="SH3-like_bac-type"/>
</dbReference>
<evidence type="ECO:0000313" key="2">
    <source>
        <dbReference type="EMBL" id="HFH28472.1"/>
    </source>
</evidence>
<sequence length="399" mass="46790">MKRTRPICVMIFVILSTLLGPASEALWGLDIVLERIYRGYTTFHTDIYWVSPDTLAITNYDKPYMLLFNIEQNRGKMVTVEDVPDKTQCHYEIIDADLDAQKLILQVYYEKERFKDIYQHYLYDVATGRITNLETEAEAIRANPEAYFKDFRYYFASEKEPISKTAYRYILYRYDRYTGVKERLYFSEEPLYYFDILQYDEERGLFFAKNSLVNYQNFFIIPYDGNTLGTPQDIGYERGGNAALLLGRYIVGAGESVEEDFAKVVIRKINSKQIVQKIPQLETNFGYSQRVFAVNPRKNLLAVLGLNYNQLQYPDFPDCISIYRYIPEAEINDDRVRFRSGPSTSADILGVFTKKDRVKIYERSEKPMTIGDQTSYWYKVKKSDGKEVWVFGAFLTFLD</sequence>
<reference evidence="2" key="1">
    <citation type="journal article" date="2020" name="mSystems">
        <title>Genome- and Community-Level Interaction Insights into Carbon Utilization and Element Cycling Functions of Hydrothermarchaeota in Hydrothermal Sediment.</title>
        <authorList>
            <person name="Zhou Z."/>
            <person name="Liu Y."/>
            <person name="Xu W."/>
            <person name="Pan J."/>
            <person name="Luo Z.H."/>
            <person name="Li M."/>
        </authorList>
    </citation>
    <scope>NUCLEOTIDE SEQUENCE [LARGE SCALE GENOMIC DNA]</scope>
    <source>
        <strain evidence="2">SpSt-503</strain>
    </source>
</reference>
<dbReference type="AlphaFoldDB" id="A0A7C3E0V1"/>
<dbReference type="PROSITE" id="PS51781">
    <property type="entry name" value="SH3B"/>
    <property type="match status" value="1"/>
</dbReference>
<proteinExistence type="predicted"/>